<protein>
    <recommendedName>
        <fullName evidence="2">C2H2-type domain-containing protein</fullName>
    </recommendedName>
</protein>
<dbReference type="PROSITE" id="PS50157">
    <property type="entry name" value="ZINC_FINGER_C2H2_2"/>
    <property type="match status" value="2"/>
</dbReference>
<name>A0A9P0EYK7_BEMTA</name>
<dbReference type="GO" id="GO:0008270">
    <property type="term" value="F:zinc ion binding"/>
    <property type="evidence" value="ECO:0007669"/>
    <property type="project" value="UniProtKB-KW"/>
</dbReference>
<gene>
    <name evidence="3" type="ORF">BEMITA_LOCUS922</name>
</gene>
<evidence type="ECO:0000256" key="1">
    <source>
        <dbReference type="PROSITE-ProRule" id="PRU00042"/>
    </source>
</evidence>
<evidence type="ECO:0000313" key="4">
    <source>
        <dbReference type="Proteomes" id="UP001152759"/>
    </source>
</evidence>
<keyword evidence="1" id="KW-0479">Metal-binding</keyword>
<dbReference type="SUPFAM" id="SSF57667">
    <property type="entry name" value="beta-beta-alpha zinc fingers"/>
    <property type="match status" value="1"/>
</dbReference>
<organism evidence="3 4">
    <name type="scientific">Bemisia tabaci</name>
    <name type="common">Sweetpotato whitefly</name>
    <name type="synonym">Aleurodes tabaci</name>
    <dbReference type="NCBI Taxonomy" id="7038"/>
    <lineage>
        <taxon>Eukaryota</taxon>
        <taxon>Metazoa</taxon>
        <taxon>Ecdysozoa</taxon>
        <taxon>Arthropoda</taxon>
        <taxon>Hexapoda</taxon>
        <taxon>Insecta</taxon>
        <taxon>Pterygota</taxon>
        <taxon>Neoptera</taxon>
        <taxon>Paraneoptera</taxon>
        <taxon>Hemiptera</taxon>
        <taxon>Sternorrhyncha</taxon>
        <taxon>Aleyrodoidea</taxon>
        <taxon>Aleyrodidae</taxon>
        <taxon>Aleyrodinae</taxon>
        <taxon>Bemisia</taxon>
    </lineage>
</organism>
<keyword evidence="1" id="KW-0862">Zinc</keyword>
<proteinExistence type="predicted"/>
<dbReference type="InterPro" id="IPR036236">
    <property type="entry name" value="Znf_C2H2_sf"/>
</dbReference>
<evidence type="ECO:0000259" key="2">
    <source>
        <dbReference type="PROSITE" id="PS50157"/>
    </source>
</evidence>
<dbReference type="Gene3D" id="3.30.160.60">
    <property type="entry name" value="Classic Zinc Finger"/>
    <property type="match status" value="1"/>
</dbReference>
<accession>A0A9P0EYK7</accession>
<feature type="domain" description="C2H2-type" evidence="2">
    <location>
        <begin position="140"/>
        <end position="163"/>
    </location>
</feature>
<keyword evidence="1" id="KW-0863">Zinc-finger</keyword>
<reference evidence="3" key="1">
    <citation type="submission" date="2021-12" db="EMBL/GenBank/DDBJ databases">
        <authorList>
            <person name="King R."/>
        </authorList>
    </citation>
    <scope>NUCLEOTIDE SEQUENCE</scope>
</reference>
<sequence length="182" mass="20915">MFVSEEFKDALKKLRSRGGVKQEVEMIDLDLDEDNVKESQDKLPGEHKCYGCGRVYKLAEGAYSRLSSRSQSFQDTPETVDVIDLDDGSLLYESSANKAKDSNDSYGVPSFDCTRCGRKYKYKNNLKTHIKVECGKEPSFGCEECHQKFHHFGTLKRHCILVHNKFLSNTYKDKMSHRLWPS</sequence>
<dbReference type="AlphaFoldDB" id="A0A9P0EYK7"/>
<evidence type="ECO:0000313" key="3">
    <source>
        <dbReference type="EMBL" id="CAH0381253.1"/>
    </source>
</evidence>
<dbReference type="EMBL" id="OU963862">
    <property type="protein sequence ID" value="CAH0381253.1"/>
    <property type="molecule type" value="Genomic_DNA"/>
</dbReference>
<dbReference type="InterPro" id="IPR013087">
    <property type="entry name" value="Znf_C2H2_type"/>
</dbReference>
<dbReference type="PROSITE" id="PS00028">
    <property type="entry name" value="ZINC_FINGER_C2H2_1"/>
    <property type="match status" value="1"/>
</dbReference>
<feature type="domain" description="C2H2-type" evidence="2">
    <location>
        <begin position="111"/>
        <end position="138"/>
    </location>
</feature>
<dbReference type="Proteomes" id="UP001152759">
    <property type="component" value="Chromosome 1"/>
</dbReference>
<keyword evidence="4" id="KW-1185">Reference proteome</keyword>